<gene>
    <name evidence="2" type="ORF">SHI21_05860</name>
</gene>
<dbReference type="PANTHER" id="PTHR11261">
    <property type="entry name" value="INTERPHOTORECEPTOR RETINOID-BINDING PROTEIN"/>
    <property type="match status" value="1"/>
</dbReference>
<feature type="domain" description="Tail specific protease" evidence="1">
    <location>
        <begin position="190"/>
        <end position="410"/>
    </location>
</feature>
<dbReference type="Gene3D" id="3.90.226.10">
    <property type="entry name" value="2-enoyl-CoA Hydratase, Chain A, domain 1"/>
    <property type="match status" value="1"/>
</dbReference>
<dbReference type="EMBL" id="JAYGJQ010000001">
    <property type="protein sequence ID" value="MEA9355713.1"/>
    <property type="molecule type" value="Genomic_DNA"/>
</dbReference>
<protein>
    <submittedName>
        <fullName evidence="2">S41 family peptidase</fullName>
    </submittedName>
</protein>
<dbReference type="SUPFAM" id="SSF52096">
    <property type="entry name" value="ClpP/crotonase"/>
    <property type="match status" value="1"/>
</dbReference>
<reference evidence="2 3" key="1">
    <citation type="submission" date="2023-11" db="EMBL/GenBank/DDBJ databases">
        <title>A Novel Polar Bacteriovorax (B. antarcticus) Isolated from the Biocrust in Antarctica.</title>
        <authorList>
            <person name="Mun W."/>
            <person name="Choi S.Y."/>
            <person name="Mitchell R.J."/>
        </authorList>
    </citation>
    <scope>NUCLEOTIDE SEQUENCE [LARGE SCALE GENOMIC DNA]</scope>
    <source>
        <strain evidence="2 3">PP10</strain>
    </source>
</reference>
<proteinExistence type="predicted"/>
<dbReference type="InterPro" id="IPR005151">
    <property type="entry name" value="Tail-specific_protease"/>
</dbReference>
<dbReference type="Pfam" id="PF03572">
    <property type="entry name" value="Peptidase_S41"/>
    <property type="match status" value="1"/>
</dbReference>
<dbReference type="RefSeq" id="WP_323575341.1">
    <property type="nucleotide sequence ID" value="NZ_JAYGJQ010000001.1"/>
</dbReference>
<comment type="caution">
    <text evidence="2">The sequence shown here is derived from an EMBL/GenBank/DDBJ whole genome shotgun (WGS) entry which is preliminary data.</text>
</comment>
<evidence type="ECO:0000313" key="2">
    <source>
        <dbReference type="EMBL" id="MEA9355713.1"/>
    </source>
</evidence>
<sequence length="429" mass="49450">MDHARNKIIFCLLVLILSACSSRTPEEQLLRQLEEKYANLYYNNEAHKRKVIDELREYLKTHELNDDHINDIHHILNRINDGHVVMFDERADKNQKFSNGIKFVVGSDLIESCADCTPALAKDKYEILEVNNGPFKDFLMQNKYEVAASTDWGRYFRLTRLLKEKNNNEATVLKLKNTSGKIITTNLNWKPVVDRPLVCVSGERLAPDIYKVSVMNLWCDDSKGSWSREQVYDNFKNQFDGALSSAKPSDRLIMELRENGGGGDEEVEYILNAFHEKPVFLYHFKYLRKTHPGKRKWFEKFWPFKLSLWSDDEYEYTDTKHRPKKTFYTNKMATIISSGCFSSCETIASILKNEKRSIVIGSTTHGGSGDPVIFPIKGTPYSINIPTCVNWQEPGLVYEGVGVQPNIIMEQNPKIKEDNILKSAIDLTR</sequence>
<keyword evidence="3" id="KW-1185">Reference proteome</keyword>
<dbReference type="Proteomes" id="UP001302274">
    <property type="component" value="Unassembled WGS sequence"/>
</dbReference>
<dbReference type="SMART" id="SM00245">
    <property type="entry name" value="TSPc"/>
    <property type="match status" value="1"/>
</dbReference>
<evidence type="ECO:0000313" key="3">
    <source>
        <dbReference type="Proteomes" id="UP001302274"/>
    </source>
</evidence>
<name>A0ABU5VRP4_9BACT</name>
<organism evidence="2 3">
    <name type="scientific">Bacteriovorax antarcticus</name>
    <dbReference type="NCBI Taxonomy" id="3088717"/>
    <lineage>
        <taxon>Bacteria</taxon>
        <taxon>Pseudomonadati</taxon>
        <taxon>Bdellovibrionota</taxon>
        <taxon>Bacteriovoracia</taxon>
        <taxon>Bacteriovoracales</taxon>
        <taxon>Bacteriovoracaceae</taxon>
        <taxon>Bacteriovorax</taxon>
    </lineage>
</organism>
<dbReference type="PANTHER" id="PTHR11261:SF3">
    <property type="entry name" value="RETINOL-BINDING PROTEIN 3"/>
    <property type="match status" value="1"/>
</dbReference>
<dbReference type="InterPro" id="IPR029045">
    <property type="entry name" value="ClpP/crotonase-like_dom_sf"/>
</dbReference>
<evidence type="ECO:0000259" key="1">
    <source>
        <dbReference type="SMART" id="SM00245"/>
    </source>
</evidence>
<dbReference type="PROSITE" id="PS51257">
    <property type="entry name" value="PROKAR_LIPOPROTEIN"/>
    <property type="match status" value="1"/>
</dbReference>
<accession>A0ABU5VRP4</accession>